<dbReference type="EMBL" id="GFAA01000847">
    <property type="protein sequence ID" value="JAU02588.1"/>
    <property type="molecule type" value="mRNA"/>
</dbReference>
<evidence type="ECO:0000313" key="2">
    <source>
        <dbReference type="EMBL" id="JAU02588.1"/>
    </source>
</evidence>
<evidence type="ECO:0000256" key="1">
    <source>
        <dbReference type="SAM" id="MobiDB-lite"/>
    </source>
</evidence>
<feature type="non-terminal residue" evidence="2">
    <location>
        <position position="1"/>
    </location>
</feature>
<feature type="region of interest" description="Disordered" evidence="1">
    <location>
        <begin position="109"/>
        <end position="129"/>
    </location>
</feature>
<reference evidence="2" key="2">
    <citation type="journal article" date="2017" name="Front. Cell. Infect. Microbiol.">
        <title>Analysis of the Salivary Gland Transcriptome of Unfed and Partially Fed Amblyomma sculptum Ticks and Descriptive Proteome of the Saliva.</title>
        <authorList>
            <person name="Esteves E."/>
            <person name="Maruyama S.R."/>
            <person name="Kawahara R."/>
            <person name="Fujita A."/>
            <person name="Martins L.A."/>
            <person name="Righi A.A."/>
            <person name="Costa F.B."/>
            <person name="Palmisano G."/>
            <person name="Labruna M.B."/>
            <person name="Sa-Nunes A."/>
            <person name="Ribeiro J.M.C."/>
            <person name="Fogaca A.C."/>
        </authorList>
    </citation>
    <scope>NUCLEOTIDE SEQUENCE</scope>
</reference>
<protein>
    <submittedName>
        <fullName evidence="2">Uncharacterized protein</fullName>
    </submittedName>
</protein>
<reference evidence="2" key="1">
    <citation type="submission" date="2016-09" db="EMBL/GenBank/DDBJ databases">
        <authorList>
            <person name="Capua I."/>
            <person name="De Benedictis P."/>
            <person name="Joannis T."/>
            <person name="Lombin L.H."/>
            <person name="Cattoli G."/>
        </authorList>
    </citation>
    <scope>NUCLEOTIDE SEQUENCE</scope>
</reference>
<name>A0A1E1XTG3_AMBSC</name>
<sequence>EKKVAQDGCRKQFNADTFLLSIVLTANLSGPLFRKDPCGNKLWDIFNCLKSCLPVLMPSQIWVLLSALLSMSSSRQATPAFRSKDFPLCRNPSHNICFPHDEGSAHNKATEGLSFPRKGHGSINTASCS</sequence>
<organism evidence="2">
    <name type="scientific">Amblyomma sculptum</name>
    <name type="common">Tick</name>
    <dbReference type="NCBI Taxonomy" id="1581419"/>
    <lineage>
        <taxon>Eukaryota</taxon>
        <taxon>Metazoa</taxon>
        <taxon>Ecdysozoa</taxon>
        <taxon>Arthropoda</taxon>
        <taxon>Chelicerata</taxon>
        <taxon>Arachnida</taxon>
        <taxon>Acari</taxon>
        <taxon>Parasitiformes</taxon>
        <taxon>Ixodida</taxon>
        <taxon>Ixodoidea</taxon>
        <taxon>Ixodidae</taxon>
        <taxon>Amblyomminae</taxon>
        <taxon>Amblyomma</taxon>
    </lineage>
</organism>
<proteinExistence type="evidence at transcript level"/>
<accession>A0A1E1XTG3</accession>
<dbReference type="AlphaFoldDB" id="A0A1E1XTG3"/>